<accession>A0A8J4TFD9</accession>
<dbReference type="PANTHER" id="PTHR46652:SF3">
    <property type="entry name" value="LEUCINE-RICH REPEAT-CONTAINING PROTEIN 9"/>
    <property type="match status" value="1"/>
</dbReference>
<feature type="region of interest" description="Disordered" evidence="3">
    <location>
        <begin position="137"/>
        <end position="163"/>
    </location>
</feature>
<name>A0A8J4TFD9_9TREM</name>
<dbReference type="InterPro" id="IPR001611">
    <property type="entry name" value="Leu-rich_rpt"/>
</dbReference>
<dbReference type="InterPro" id="IPR032675">
    <property type="entry name" value="LRR_dom_sf"/>
</dbReference>
<protein>
    <submittedName>
        <fullName evidence="4">Uncharacterized protein</fullName>
    </submittedName>
</protein>
<dbReference type="OrthoDB" id="6273801at2759"/>
<dbReference type="PROSITE" id="PS51450">
    <property type="entry name" value="LRR"/>
    <property type="match status" value="2"/>
</dbReference>
<evidence type="ECO:0000313" key="4">
    <source>
        <dbReference type="EMBL" id="KAF5401367.1"/>
    </source>
</evidence>
<dbReference type="AlphaFoldDB" id="A0A8J4TFD9"/>
<evidence type="ECO:0000256" key="3">
    <source>
        <dbReference type="SAM" id="MobiDB-lite"/>
    </source>
</evidence>
<organism evidence="4 5">
    <name type="scientific">Paragonimus heterotremus</name>
    <dbReference type="NCBI Taxonomy" id="100268"/>
    <lineage>
        <taxon>Eukaryota</taxon>
        <taxon>Metazoa</taxon>
        <taxon>Spiralia</taxon>
        <taxon>Lophotrochozoa</taxon>
        <taxon>Platyhelminthes</taxon>
        <taxon>Trematoda</taxon>
        <taxon>Digenea</taxon>
        <taxon>Plagiorchiida</taxon>
        <taxon>Troglotremata</taxon>
        <taxon>Troglotrematidae</taxon>
        <taxon>Paragonimus</taxon>
    </lineage>
</organism>
<feature type="compositionally biased region" description="Basic and acidic residues" evidence="3">
    <location>
        <begin position="149"/>
        <end position="163"/>
    </location>
</feature>
<dbReference type="Proteomes" id="UP000748531">
    <property type="component" value="Unassembled WGS sequence"/>
</dbReference>
<gene>
    <name evidence="4" type="ORF">PHET_05461</name>
</gene>
<dbReference type="EMBL" id="LUCH01002524">
    <property type="protein sequence ID" value="KAF5401367.1"/>
    <property type="molecule type" value="Genomic_DNA"/>
</dbReference>
<keyword evidence="2" id="KW-0677">Repeat</keyword>
<dbReference type="InterPro" id="IPR050836">
    <property type="entry name" value="SDS22/Internalin_LRR"/>
</dbReference>
<keyword evidence="5" id="KW-1185">Reference proteome</keyword>
<keyword evidence="1" id="KW-0433">Leucine-rich repeat</keyword>
<dbReference type="Gene3D" id="3.80.10.10">
    <property type="entry name" value="Ribonuclease Inhibitor"/>
    <property type="match status" value="1"/>
</dbReference>
<proteinExistence type="predicted"/>
<reference evidence="4" key="1">
    <citation type="submission" date="2019-05" db="EMBL/GenBank/DDBJ databases">
        <title>Annotation for the trematode Paragonimus heterotremus.</title>
        <authorList>
            <person name="Choi Y.-J."/>
        </authorList>
    </citation>
    <scope>NUCLEOTIDE SEQUENCE</scope>
    <source>
        <strain evidence="4">LC</strain>
    </source>
</reference>
<dbReference type="PANTHER" id="PTHR46652">
    <property type="entry name" value="LEUCINE-RICH REPEAT AND IQ DOMAIN-CONTAINING PROTEIN 1-RELATED"/>
    <property type="match status" value="1"/>
</dbReference>
<evidence type="ECO:0000256" key="2">
    <source>
        <dbReference type="ARBA" id="ARBA00022737"/>
    </source>
</evidence>
<evidence type="ECO:0000256" key="1">
    <source>
        <dbReference type="ARBA" id="ARBA00022614"/>
    </source>
</evidence>
<comment type="caution">
    <text evidence="4">The sequence shown here is derived from an EMBL/GenBank/DDBJ whole genome shotgun (WGS) entry which is preliminary data.</text>
</comment>
<evidence type="ECO:0000313" key="5">
    <source>
        <dbReference type="Proteomes" id="UP000748531"/>
    </source>
</evidence>
<sequence>MFSLPFRCLYRSPDILMNPTNIFVEEVTPSTLMPVEFLSHPIDTIQRKDMGENIPASTAKIENENHSSRTNNHFTDSNVVVADWKPIVAGPQIMETVNKHSPELRLEKSNDKVIYSPILYDGIPPAQQSNAIYNSNDEHQNSSVVGTDKAGETHNHDNQTGQKEDIRMEEVMELLKQRWLDLLCNKSAASLQNSERPKLRTEQSAHNSNTNQLWIELLNRHSNIMEYVSGDKPSNYDERIEKLVGIELVRIIRFGDLDSFSTFGSSIRILRLVKCNLKNEQLYGLEKLRNLELLDLSENELKHFTTDENALPHLIALNLSDNRICTLDELSGPYPALRELNISSNFLMRIDRRSISNISPQLYTLNLSDNLITRTSHSEGASATSVCHLPLGRINLTGNQLSHLDGSISTDYLATSFDFTSNLLQQVIIKSLGESLY</sequence>
<dbReference type="SUPFAM" id="SSF52047">
    <property type="entry name" value="RNI-like"/>
    <property type="match status" value="1"/>
</dbReference>